<dbReference type="Proteomes" id="UP000663760">
    <property type="component" value="Chromosome 9"/>
</dbReference>
<evidence type="ECO:0000256" key="4">
    <source>
        <dbReference type="ARBA" id="ARBA00022771"/>
    </source>
</evidence>
<feature type="region of interest" description="Disordered" evidence="10">
    <location>
        <begin position="85"/>
        <end position="104"/>
    </location>
</feature>
<evidence type="ECO:0000256" key="3">
    <source>
        <dbReference type="ARBA" id="ARBA00022723"/>
    </source>
</evidence>
<comment type="similarity">
    <text evidence="2">Belongs to the RRN7/TAF1B family.</text>
</comment>
<dbReference type="OrthoDB" id="10069252at2759"/>
<keyword evidence="9" id="KW-0539">Nucleus</keyword>
<keyword evidence="8" id="KW-0804">Transcription</keyword>
<feature type="domain" description="Rrn7/TAF1B N-terminal cyclin" evidence="11">
    <location>
        <begin position="167"/>
        <end position="299"/>
    </location>
</feature>
<evidence type="ECO:0000256" key="7">
    <source>
        <dbReference type="ARBA" id="ARBA00023125"/>
    </source>
</evidence>
<dbReference type="GO" id="GO:0070860">
    <property type="term" value="C:RNA polymerase I core factor complex"/>
    <property type="evidence" value="ECO:0007669"/>
    <property type="project" value="InterPro"/>
</dbReference>
<proteinExistence type="inferred from homology"/>
<evidence type="ECO:0000256" key="1">
    <source>
        <dbReference type="ARBA" id="ARBA00004604"/>
    </source>
</evidence>
<feature type="compositionally biased region" description="Basic and acidic residues" evidence="10">
    <location>
        <begin position="434"/>
        <end position="456"/>
    </location>
</feature>
<evidence type="ECO:0000256" key="2">
    <source>
        <dbReference type="ARBA" id="ARBA00006899"/>
    </source>
</evidence>
<protein>
    <recommendedName>
        <fullName evidence="11">Rrn7/TAF1B N-terminal cyclin domain-containing protein</fullName>
    </recommendedName>
</protein>
<sequence length="679" mass="77007">MDNPNFYHDFPFAVKREAEEFQTRPRIRCEGCGGTDFESGDDGFFYCRDCGGQSQDMLETDCAEDDMFAETGALYNNKYVRHGQSQSRPLPLSQSQSQSLSQARSKAAKEEMLRSLARNLGGLGNVKEERPHGFDDEFSQPMDFGNVPFPDDKSLADGIRLRYVQGMQLMIQMQCKELVERFGMSRLICGIVGEVWFRYLALRKVFDESWADKAILEAEAAAREHHMIRGNDDSDAHSFSRRKPVFVWVSSLRSMIPIHSSLAFTFLACHIAREQILPTDLVNWATEGKLPYISAFSDIEKSLGNPGAGFPLSSRFLFRPVYTPGTWQMEATAGSIAHCVGLHLPPVNFYAIAQRYLRQLSLPLEKILQHACHIYEWSMPAELWLSANPFQLPTRVCVMSILMIAIRILYEIHGHGVWEKSFSPLKNPSPSTKKKGDLENKCNTTHSHEEKIDSVYEKGSTPAQAPQFDTMDLLCKLEAKYNDMMNTPDHSRDFRSYLKYCKDIVFSGMTTSYEEERLIEALWDIYEKQEDSGAADGAIRSGGKGRWSPKDEGAAASNGAPPAAGREAALARMRQNMKENGFEYLPPRTRRRTDDYLHYRRKKIEGRLLFVAHADYFILLRACARLAQVDARIMHLGVLKLERRLRWLERRIGRSLLALRRGREGASAAVVAESAPPPP</sequence>
<dbReference type="GO" id="GO:0042790">
    <property type="term" value="P:nucleolar large rRNA transcription by RNA polymerase I"/>
    <property type="evidence" value="ECO:0007669"/>
    <property type="project" value="TreeGrafter"/>
</dbReference>
<feature type="region of interest" description="Disordered" evidence="10">
    <location>
        <begin position="426"/>
        <end position="463"/>
    </location>
</feature>
<name>A0A7I8KU06_SPIIN</name>
<evidence type="ECO:0000256" key="8">
    <source>
        <dbReference type="ARBA" id="ARBA00023163"/>
    </source>
</evidence>
<keyword evidence="13" id="KW-1185">Reference proteome</keyword>
<dbReference type="InterPro" id="IPR033599">
    <property type="entry name" value="TAF1B/Rrn7"/>
</dbReference>
<evidence type="ECO:0000256" key="5">
    <source>
        <dbReference type="ARBA" id="ARBA00022833"/>
    </source>
</evidence>
<dbReference type="EMBL" id="LR746272">
    <property type="protein sequence ID" value="CAA7401247.1"/>
    <property type="molecule type" value="Genomic_DNA"/>
</dbReference>
<evidence type="ECO:0000313" key="12">
    <source>
        <dbReference type="EMBL" id="CAA7401247.1"/>
    </source>
</evidence>
<accession>A0A7I8KU06</accession>
<feature type="region of interest" description="Disordered" evidence="10">
    <location>
        <begin position="534"/>
        <end position="564"/>
    </location>
</feature>
<keyword evidence="7" id="KW-0238">DNA-binding</keyword>
<keyword evidence="6" id="KW-0805">Transcription regulation</keyword>
<keyword evidence="3" id="KW-0479">Metal-binding</keyword>
<dbReference type="AlphaFoldDB" id="A0A7I8KU06"/>
<dbReference type="Pfam" id="PF20644">
    <property type="entry name" value="Rrn7_cyclin_N"/>
    <property type="match status" value="1"/>
</dbReference>
<dbReference type="PANTHER" id="PTHR31576:SF2">
    <property type="entry name" value="TATA BOX-BINDING PROTEIN-ASSOCIATED FACTOR RNA POLYMERASE I SUBUNIT B"/>
    <property type="match status" value="1"/>
</dbReference>
<reference evidence="12" key="1">
    <citation type="submission" date="2020-02" db="EMBL/GenBank/DDBJ databases">
        <authorList>
            <person name="Scholz U."/>
            <person name="Mascher M."/>
            <person name="Fiebig A."/>
        </authorList>
    </citation>
    <scope>NUCLEOTIDE SEQUENCE</scope>
</reference>
<keyword evidence="4" id="KW-0863">Zinc-finger</keyword>
<evidence type="ECO:0000313" key="13">
    <source>
        <dbReference type="Proteomes" id="UP000663760"/>
    </source>
</evidence>
<dbReference type="InterPro" id="IPR048540">
    <property type="entry name" value="Rrn7_cyclin_N"/>
</dbReference>
<gene>
    <name evidence="12" type="ORF">SI8410_09011925</name>
</gene>
<evidence type="ECO:0000259" key="11">
    <source>
        <dbReference type="Pfam" id="PF20644"/>
    </source>
</evidence>
<evidence type="ECO:0000256" key="10">
    <source>
        <dbReference type="SAM" id="MobiDB-lite"/>
    </source>
</evidence>
<dbReference type="GO" id="GO:0001164">
    <property type="term" value="F:RNA polymerase I core promoter sequence-specific DNA binding"/>
    <property type="evidence" value="ECO:0007669"/>
    <property type="project" value="InterPro"/>
</dbReference>
<dbReference type="GO" id="GO:0008270">
    <property type="term" value="F:zinc ion binding"/>
    <property type="evidence" value="ECO:0007669"/>
    <property type="project" value="UniProtKB-KW"/>
</dbReference>
<comment type="subcellular location">
    <subcellularLocation>
        <location evidence="1">Nucleus</location>
        <location evidence="1">Nucleolus</location>
    </subcellularLocation>
</comment>
<evidence type="ECO:0000256" key="6">
    <source>
        <dbReference type="ARBA" id="ARBA00023015"/>
    </source>
</evidence>
<keyword evidence="5" id="KW-0862">Zinc</keyword>
<feature type="compositionally biased region" description="Low complexity" evidence="10">
    <location>
        <begin position="554"/>
        <end position="564"/>
    </location>
</feature>
<evidence type="ECO:0000256" key="9">
    <source>
        <dbReference type="ARBA" id="ARBA00023242"/>
    </source>
</evidence>
<dbReference type="PANTHER" id="PTHR31576">
    <property type="entry name" value="TATA BOX-BINDING PROTEIN-ASSOCIATED FACTOR RNA POLYMERASE I SUBUNIT B"/>
    <property type="match status" value="1"/>
</dbReference>
<organism evidence="12 13">
    <name type="scientific">Spirodela intermedia</name>
    <name type="common">Intermediate duckweed</name>
    <dbReference type="NCBI Taxonomy" id="51605"/>
    <lineage>
        <taxon>Eukaryota</taxon>
        <taxon>Viridiplantae</taxon>
        <taxon>Streptophyta</taxon>
        <taxon>Embryophyta</taxon>
        <taxon>Tracheophyta</taxon>
        <taxon>Spermatophyta</taxon>
        <taxon>Magnoliopsida</taxon>
        <taxon>Liliopsida</taxon>
        <taxon>Araceae</taxon>
        <taxon>Lemnoideae</taxon>
        <taxon>Spirodela</taxon>
    </lineage>
</organism>